<dbReference type="SMART" id="SM00182">
    <property type="entry name" value="CULLIN"/>
    <property type="match status" value="1"/>
</dbReference>
<comment type="caution">
    <text evidence="6">The sequence shown here is derived from an EMBL/GenBank/DDBJ whole genome shotgun (WGS) entry which is preliminary data.</text>
</comment>
<dbReference type="Gene3D" id="1.10.10.10">
    <property type="entry name" value="Winged helix-like DNA-binding domain superfamily/Winged helix DNA-binding domain"/>
    <property type="match status" value="1"/>
</dbReference>
<evidence type="ECO:0000313" key="6">
    <source>
        <dbReference type="EMBL" id="GFS78588.1"/>
    </source>
</evidence>
<dbReference type="SUPFAM" id="SSF46785">
    <property type="entry name" value="Winged helix' DNA-binding domain"/>
    <property type="match status" value="1"/>
</dbReference>
<comment type="similarity">
    <text evidence="1 2 3">Belongs to the cullin family.</text>
</comment>
<dbReference type="Gene3D" id="3.30.230.130">
    <property type="entry name" value="Cullin, Chain C, Domain 2"/>
    <property type="match status" value="1"/>
</dbReference>
<keyword evidence="7" id="KW-1185">Reference proteome</keyword>
<feature type="domain" description="Cullin family profile" evidence="5">
    <location>
        <begin position="268"/>
        <end position="491"/>
    </location>
</feature>
<keyword evidence="4" id="KW-0175">Coiled coil</keyword>
<dbReference type="Pfam" id="PF26557">
    <property type="entry name" value="Cullin_AB"/>
    <property type="match status" value="1"/>
</dbReference>
<dbReference type="FunFam" id="1.20.1310.10:FF:000001">
    <property type="entry name" value="Cullin 3"/>
    <property type="match status" value="1"/>
</dbReference>
<dbReference type="GO" id="GO:0006511">
    <property type="term" value="P:ubiquitin-dependent protein catabolic process"/>
    <property type="evidence" value="ECO:0007669"/>
    <property type="project" value="InterPro"/>
</dbReference>
<evidence type="ECO:0000256" key="4">
    <source>
        <dbReference type="SAM" id="Coils"/>
    </source>
</evidence>
<dbReference type="InterPro" id="IPR001373">
    <property type="entry name" value="Cullin_N"/>
</dbReference>
<dbReference type="InterPro" id="IPR036317">
    <property type="entry name" value="Cullin_homology_sf"/>
</dbReference>
<dbReference type="Gene3D" id="1.20.1310.10">
    <property type="entry name" value="Cullin Repeats"/>
    <property type="match status" value="3"/>
</dbReference>
<sequence>MIDSWRLQEKGMAEVRNIFMMLDQVSHLRPFGTLDLKNLSINSFRCFVMGNTNIFKSTVDRLLDIIEKERNGELTNRTLTKSILRMLTELKVYRGGFQNKFLQVTENYYEFESRILLREMELSVYIQHIVNRIREEEGRLLYCTDLSSMSCLIKKLQEVLVINPIHHIFQKGVEEFLNKKTDGLIGLFELFYDVNQHEALCFFFESYVKKKVSVIVNDPNIDERMIEDLLSFSQNMYSIVADCFKNHTMFNESLSKIFESAVKRDSSRPAKLLGQYLDTKLCFCSSQRNYEDLQDLLKRIIFLMNKEVLEMMYWRRLAARLLLSSNTNFNDEKAKLSTLKKEWGSSSYICKMEEMFKDMEVSELLMLKYEQRFPDFDDPYEVSFSILTGGVWPMFPVRDITLPESISGYEDDIQVLYEQSTLGRRLSFQHYLSSCVLKGFFSNGEKELQVSLHQAVILLLFNAKDRYSFVDILLKTKIDAEELRKNLKILSMENNILRKVPQSEFKDTDSFIFNKYFSTELSRVELNGNQITEVINKETVEMPKNRPFLVTRTIFRIMKMNRTMKHEDLLTRVYEEIQFDMPRLEVEKGIKNLMYIHTIRKDPQYPDLYHYIT</sequence>
<evidence type="ECO:0000259" key="5">
    <source>
        <dbReference type="PROSITE" id="PS50069"/>
    </source>
</evidence>
<dbReference type="AlphaFoldDB" id="A0A8X6T734"/>
<organism evidence="6 7">
    <name type="scientific">Nephila pilipes</name>
    <name type="common">Giant wood spider</name>
    <name type="synonym">Nephila maculata</name>
    <dbReference type="NCBI Taxonomy" id="299642"/>
    <lineage>
        <taxon>Eukaryota</taxon>
        <taxon>Metazoa</taxon>
        <taxon>Ecdysozoa</taxon>
        <taxon>Arthropoda</taxon>
        <taxon>Chelicerata</taxon>
        <taxon>Arachnida</taxon>
        <taxon>Araneae</taxon>
        <taxon>Araneomorphae</taxon>
        <taxon>Entelegynae</taxon>
        <taxon>Araneoidea</taxon>
        <taxon>Nephilidae</taxon>
        <taxon>Nephila</taxon>
    </lineage>
</organism>
<dbReference type="PROSITE" id="PS50069">
    <property type="entry name" value="CULLIN_2"/>
    <property type="match status" value="1"/>
</dbReference>
<dbReference type="SUPFAM" id="SSF75632">
    <property type="entry name" value="Cullin homology domain"/>
    <property type="match status" value="1"/>
</dbReference>
<dbReference type="Pfam" id="PF00888">
    <property type="entry name" value="Cullin"/>
    <property type="match status" value="1"/>
</dbReference>
<gene>
    <name evidence="6" type="primary">Cul4b</name>
    <name evidence="6" type="ORF">NPIL_618041</name>
</gene>
<dbReference type="InterPro" id="IPR016159">
    <property type="entry name" value="Cullin_repeat-like_dom_sf"/>
</dbReference>
<dbReference type="InterPro" id="IPR016158">
    <property type="entry name" value="Cullin_homology"/>
</dbReference>
<dbReference type="InterPro" id="IPR059120">
    <property type="entry name" value="Cullin-like_AB"/>
</dbReference>
<evidence type="ECO:0000256" key="3">
    <source>
        <dbReference type="RuleBase" id="RU003829"/>
    </source>
</evidence>
<dbReference type="GO" id="GO:0031625">
    <property type="term" value="F:ubiquitin protein ligase binding"/>
    <property type="evidence" value="ECO:0007669"/>
    <property type="project" value="InterPro"/>
</dbReference>
<accession>A0A8X6T734</accession>
<evidence type="ECO:0000256" key="2">
    <source>
        <dbReference type="PROSITE-ProRule" id="PRU00330"/>
    </source>
</evidence>
<evidence type="ECO:0000313" key="7">
    <source>
        <dbReference type="Proteomes" id="UP000887013"/>
    </source>
</evidence>
<protein>
    <submittedName>
        <fullName evidence="6">Cullin-4B</fullName>
    </submittedName>
</protein>
<dbReference type="SUPFAM" id="SSF74788">
    <property type="entry name" value="Cullin repeat-like"/>
    <property type="match status" value="1"/>
</dbReference>
<reference evidence="6" key="1">
    <citation type="submission" date="2020-08" db="EMBL/GenBank/DDBJ databases">
        <title>Multicomponent nature underlies the extraordinary mechanical properties of spider dragline silk.</title>
        <authorList>
            <person name="Kono N."/>
            <person name="Nakamura H."/>
            <person name="Mori M."/>
            <person name="Yoshida Y."/>
            <person name="Ohtoshi R."/>
            <person name="Malay A.D."/>
            <person name="Moran D.A.P."/>
            <person name="Tomita M."/>
            <person name="Numata K."/>
            <person name="Arakawa K."/>
        </authorList>
    </citation>
    <scope>NUCLEOTIDE SEQUENCE</scope>
</reference>
<feature type="coiled-coil region" evidence="4">
    <location>
        <begin position="473"/>
        <end position="500"/>
    </location>
</feature>
<dbReference type="InterPro" id="IPR036390">
    <property type="entry name" value="WH_DNA-bd_sf"/>
</dbReference>
<dbReference type="Proteomes" id="UP000887013">
    <property type="component" value="Unassembled WGS sequence"/>
</dbReference>
<dbReference type="InterPro" id="IPR045093">
    <property type="entry name" value="Cullin"/>
</dbReference>
<proteinExistence type="inferred from homology"/>
<dbReference type="PANTHER" id="PTHR11932">
    <property type="entry name" value="CULLIN"/>
    <property type="match status" value="1"/>
</dbReference>
<dbReference type="OrthoDB" id="27073at2759"/>
<evidence type="ECO:0000256" key="1">
    <source>
        <dbReference type="ARBA" id="ARBA00006019"/>
    </source>
</evidence>
<dbReference type="EMBL" id="BMAW01002432">
    <property type="protein sequence ID" value="GFS78588.1"/>
    <property type="molecule type" value="Genomic_DNA"/>
</dbReference>
<dbReference type="InterPro" id="IPR036388">
    <property type="entry name" value="WH-like_DNA-bd_sf"/>
</dbReference>
<name>A0A8X6T734_NEPPI</name>